<dbReference type="PANTHER" id="PTHR13774">
    <property type="entry name" value="PHENAZINE BIOSYNTHESIS PROTEIN"/>
    <property type="match status" value="1"/>
</dbReference>
<reference evidence="1 2" key="1">
    <citation type="journal article" date="2024" name="IMA Fungus">
        <title>IMA Genome - F19 : A genome assembly and annotation guide to empower mycologists, including annotated draft genome sequences of Ceratocystis pirilliformis, Diaporthe australafricana, Fusarium ophioides, Paecilomyces lecythidis, and Sporothrix stenoceras.</title>
        <authorList>
            <person name="Aylward J."/>
            <person name="Wilson A.M."/>
            <person name="Visagie C.M."/>
            <person name="Spraker J."/>
            <person name="Barnes I."/>
            <person name="Buitendag C."/>
            <person name="Ceriani C."/>
            <person name="Del Mar Angel L."/>
            <person name="du Plessis D."/>
            <person name="Fuchs T."/>
            <person name="Gasser K."/>
            <person name="Kramer D."/>
            <person name="Li W."/>
            <person name="Munsamy K."/>
            <person name="Piso A."/>
            <person name="Price J.L."/>
            <person name="Sonnekus B."/>
            <person name="Thomas C."/>
            <person name="van der Nest A."/>
            <person name="van Dijk A."/>
            <person name="van Heerden A."/>
            <person name="van Vuuren N."/>
            <person name="Yilmaz N."/>
            <person name="Duong T.A."/>
            <person name="van der Merwe N.A."/>
            <person name="Wingfield M.J."/>
            <person name="Wingfield B.D."/>
        </authorList>
    </citation>
    <scope>NUCLEOTIDE SEQUENCE [LARGE SCALE GENOMIC DNA]</scope>
    <source>
        <strain evidence="1 2">CMW 5346</strain>
    </source>
</reference>
<keyword evidence="2" id="KW-1185">Reference proteome</keyword>
<dbReference type="Proteomes" id="UP001583186">
    <property type="component" value="Unassembled WGS sequence"/>
</dbReference>
<name>A0ABR3Z4H4_9PEZI</name>
<dbReference type="PANTHER" id="PTHR13774:SF32">
    <property type="entry name" value="ANTISENSE-ENHANCING SEQUENCE 1"/>
    <property type="match status" value="1"/>
</dbReference>
<sequence length="338" mass="36132">MSTSTPLELSFVTLDVFTTKRFEGNPLAVVHVPAGVTLEQETKQIVAREFNFSETVFLHESTGNEHTVDIFTTDRELPFAGHPTIGTASHVLGRSKHATSGSEDKNTALLVKAGRIPIERVGPSGPSEPLVVRASVPHDVHIHAGHLRTTPGIDAVRESGAIGHGNPATEKAELDAPVVSIVRGMTFVLVRLESLEQLGALSNSGRGLDFDLLPDLLDKGPWGPEAGGHVSRYYYVVTEEKEDAVNIRTRMIELHDEDPATGSAACTLTSYLTLQAQAGEAAKGGKLLRYNVTQGVEMGRRSEILVEVQSKADSEGAGIDAVYLGGSAVEVTRGTIRV</sequence>
<evidence type="ECO:0000313" key="1">
    <source>
        <dbReference type="EMBL" id="KAL1895458.1"/>
    </source>
</evidence>
<evidence type="ECO:0008006" key="3">
    <source>
        <dbReference type="Google" id="ProtNLM"/>
    </source>
</evidence>
<dbReference type="NCBIfam" id="TIGR00654">
    <property type="entry name" value="PhzF_family"/>
    <property type="match status" value="1"/>
</dbReference>
<dbReference type="EMBL" id="JAWCUI010000027">
    <property type="protein sequence ID" value="KAL1895458.1"/>
    <property type="molecule type" value="Genomic_DNA"/>
</dbReference>
<accession>A0ABR3Z4H4</accession>
<protein>
    <recommendedName>
        <fullName evidence="3">Phenazine biosynthesis protein</fullName>
    </recommendedName>
</protein>
<proteinExistence type="predicted"/>
<dbReference type="Pfam" id="PF02567">
    <property type="entry name" value="PhzC-PhzF"/>
    <property type="match status" value="1"/>
</dbReference>
<organism evidence="1 2">
    <name type="scientific">Sporothrix stenoceras</name>
    <dbReference type="NCBI Taxonomy" id="5173"/>
    <lineage>
        <taxon>Eukaryota</taxon>
        <taxon>Fungi</taxon>
        <taxon>Dikarya</taxon>
        <taxon>Ascomycota</taxon>
        <taxon>Pezizomycotina</taxon>
        <taxon>Sordariomycetes</taxon>
        <taxon>Sordariomycetidae</taxon>
        <taxon>Ophiostomatales</taxon>
        <taxon>Ophiostomataceae</taxon>
        <taxon>Sporothrix</taxon>
    </lineage>
</organism>
<comment type="caution">
    <text evidence="1">The sequence shown here is derived from an EMBL/GenBank/DDBJ whole genome shotgun (WGS) entry which is preliminary data.</text>
</comment>
<evidence type="ECO:0000313" key="2">
    <source>
        <dbReference type="Proteomes" id="UP001583186"/>
    </source>
</evidence>
<dbReference type="SUPFAM" id="SSF54506">
    <property type="entry name" value="Diaminopimelate epimerase-like"/>
    <property type="match status" value="1"/>
</dbReference>
<dbReference type="PIRSF" id="PIRSF016184">
    <property type="entry name" value="PhzC_PhzF"/>
    <property type="match status" value="1"/>
</dbReference>
<gene>
    <name evidence="1" type="ORF">Sste5346_005265</name>
</gene>
<dbReference type="Gene3D" id="3.10.310.10">
    <property type="entry name" value="Diaminopimelate Epimerase, Chain A, domain 1"/>
    <property type="match status" value="2"/>
</dbReference>
<dbReference type="InterPro" id="IPR003719">
    <property type="entry name" value="Phenazine_PhzF-like"/>
</dbReference>